<dbReference type="AlphaFoldDB" id="A0A6P2D1U8"/>
<dbReference type="SUPFAM" id="SSF55031">
    <property type="entry name" value="Bacterial exopeptidase dimerisation domain"/>
    <property type="match status" value="1"/>
</dbReference>
<dbReference type="GO" id="GO:0046657">
    <property type="term" value="P:folic acid catabolic process"/>
    <property type="evidence" value="ECO:0007669"/>
    <property type="project" value="TreeGrafter"/>
</dbReference>
<dbReference type="Pfam" id="PF01546">
    <property type="entry name" value="Peptidase_M20"/>
    <property type="match status" value="1"/>
</dbReference>
<dbReference type="InterPro" id="IPR002933">
    <property type="entry name" value="Peptidase_M20"/>
</dbReference>
<dbReference type="NCBIfam" id="TIGR01891">
    <property type="entry name" value="amidohydrolases"/>
    <property type="match status" value="1"/>
</dbReference>
<dbReference type="GO" id="GO:0016805">
    <property type="term" value="F:dipeptidase activity"/>
    <property type="evidence" value="ECO:0007669"/>
    <property type="project" value="TreeGrafter"/>
</dbReference>
<evidence type="ECO:0000256" key="1">
    <source>
        <dbReference type="ARBA" id="ARBA00022801"/>
    </source>
</evidence>
<feature type="signal peptide" evidence="3">
    <location>
        <begin position="1"/>
        <end position="18"/>
    </location>
</feature>
<dbReference type="Gene3D" id="3.40.630.10">
    <property type="entry name" value="Zn peptidases"/>
    <property type="match status" value="1"/>
</dbReference>
<dbReference type="InterPro" id="IPR036264">
    <property type="entry name" value="Bact_exopeptidase_dim_dom"/>
</dbReference>
<reference evidence="4 5" key="1">
    <citation type="submission" date="2019-05" db="EMBL/GenBank/DDBJ databases">
        <authorList>
            <consortium name="Science for Life Laboratories"/>
        </authorList>
    </citation>
    <scope>NUCLEOTIDE SEQUENCE [LARGE SCALE GENOMIC DNA]</scope>
    <source>
        <strain evidence="4">Soil9</strain>
    </source>
</reference>
<evidence type="ECO:0000256" key="3">
    <source>
        <dbReference type="SAM" id="SignalP"/>
    </source>
</evidence>
<dbReference type="PANTHER" id="PTHR30575">
    <property type="entry name" value="PEPTIDASE M20"/>
    <property type="match status" value="1"/>
</dbReference>
<dbReference type="KEGG" id="gms:SOIL9_31580"/>
<dbReference type="Proteomes" id="UP000464178">
    <property type="component" value="Chromosome"/>
</dbReference>
<proteinExistence type="predicted"/>
<dbReference type="Gene3D" id="3.30.70.360">
    <property type="match status" value="1"/>
</dbReference>
<feature type="region of interest" description="Disordered" evidence="2">
    <location>
        <begin position="457"/>
        <end position="479"/>
    </location>
</feature>
<dbReference type="InterPro" id="IPR052030">
    <property type="entry name" value="Peptidase_M20/M20A_hydrolases"/>
</dbReference>
<sequence length="479" mass="51109">MRLLSLLALLTFPGLALAQKDAAIKSAGTHADANWPAALKIWNWAEPGYQEKKSAEELAAIAEKAGFKVTKGVAKIPTAFTAEFGSGKPVIGILGEFDALPELSQEAVPFRSPRKDGNGYGHACGHHLFGTASLSASIAIAEQIKAGKLKGTIRFYMCPAEEGGAAKVFMTRAGLFDDCDTVLHWHPGARNSAGDASCLARIAVKFRFHGTPAHAAGSPEKGRSALDALVLTMHGVELLREHTPDGTRLHHTVTSGGGAANVVPEFAEGFFYVRHPKADVVQKLYPRVLKCAQAGALATETKLEVAYLGGTMDILPNDTLAQVAKKNLTALNDLKYDDTETKFALRLRETFPDKAPPLDEIERVFDVSGKSSGGSTDVGDVSWVVPVVGFGTACWVPGTPGHSWQAVACGGTTIAKKGMNLAARTLAATAYDLFTDADLRVAAKAELTKRLDGRKYTAMLEKDQPPPLDYRDSKRKSGE</sequence>
<dbReference type="SUPFAM" id="SSF53187">
    <property type="entry name" value="Zn-dependent exopeptidases"/>
    <property type="match status" value="1"/>
</dbReference>
<gene>
    <name evidence="4" type="ORF">SOIL9_31580</name>
</gene>
<dbReference type="PANTHER" id="PTHR30575:SF0">
    <property type="entry name" value="XAA-ARG DIPEPTIDASE"/>
    <property type="match status" value="1"/>
</dbReference>
<feature type="chain" id="PRO_5027101840" evidence="3">
    <location>
        <begin position="19"/>
        <end position="479"/>
    </location>
</feature>
<keyword evidence="5" id="KW-1185">Reference proteome</keyword>
<accession>A0A6P2D1U8</accession>
<dbReference type="GO" id="GO:0005737">
    <property type="term" value="C:cytoplasm"/>
    <property type="evidence" value="ECO:0007669"/>
    <property type="project" value="TreeGrafter"/>
</dbReference>
<name>A0A6P2D1U8_9BACT</name>
<dbReference type="RefSeq" id="WP_162669072.1">
    <property type="nucleotide sequence ID" value="NZ_LR593886.1"/>
</dbReference>
<dbReference type="GO" id="GO:0071713">
    <property type="term" value="F:para-aminobenzoyl-glutamate hydrolase activity"/>
    <property type="evidence" value="ECO:0007669"/>
    <property type="project" value="TreeGrafter"/>
</dbReference>
<dbReference type="EMBL" id="LR593886">
    <property type="protein sequence ID" value="VTR94556.1"/>
    <property type="molecule type" value="Genomic_DNA"/>
</dbReference>
<protein>
    <submittedName>
        <fullName evidence="4">Uncharacterized protein</fullName>
    </submittedName>
</protein>
<keyword evidence="3" id="KW-0732">Signal</keyword>
<dbReference type="InterPro" id="IPR017145">
    <property type="entry name" value="Aminobenzoyl-glu_utiliz_pB"/>
</dbReference>
<evidence type="ECO:0000256" key="2">
    <source>
        <dbReference type="SAM" id="MobiDB-lite"/>
    </source>
</evidence>
<dbReference type="InterPro" id="IPR017439">
    <property type="entry name" value="Amidohydrolase"/>
</dbReference>
<evidence type="ECO:0000313" key="4">
    <source>
        <dbReference type="EMBL" id="VTR94556.1"/>
    </source>
</evidence>
<evidence type="ECO:0000313" key="5">
    <source>
        <dbReference type="Proteomes" id="UP000464178"/>
    </source>
</evidence>
<dbReference type="PIRSF" id="PIRSF037227">
    <property type="entry name" value="Aminobenzoyl-glu_utiliz_pB"/>
    <property type="match status" value="1"/>
</dbReference>
<organism evidence="4 5">
    <name type="scientific">Gemmata massiliana</name>
    <dbReference type="NCBI Taxonomy" id="1210884"/>
    <lineage>
        <taxon>Bacteria</taxon>
        <taxon>Pseudomonadati</taxon>
        <taxon>Planctomycetota</taxon>
        <taxon>Planctomycetia</taxon>
        <taxon>Gemmatales</taxon>
        <taxon>Gemmataceae</taxon>
        <taxon>Gemmata</taxon>
    </lineage>
</organism>
<keyword evidence="1 4" id="KW-0378">Hydrolase</keyword>